<feature type="compositionally biased region" description="Low complexity" evidence="1">
    <location>
        <begin position="113"/>
        <end position="123"/>
    </location>
</feature>
<name>A0A5N8W820_9ACTN</name>
<dbReference type="Pfam" id="PF04134">
    <property type="entry name" value="DCC1-like"/>
    <property type="match status" value="1"/>
</dbReference>
<sequence length="329" mass="35652">MFKSRSTVPFQKLLNVFKKGWGHGPHGRRVRHLPAGQRGADGLGGADSEPERADLPLRCAARERESRRRRQPPAGGRLLSRQPGLRRALSEPGRPGRGPARGLRGRLVEARRGAAGPGRTAPRQRVRAEQDPAARCHGAGAGAAGRAAGLGRSGDRGRGVTAVADATVRDRDAARVPVRGLTVLYDAQCSLCRFVREWLGRQRQLVPLRFVAAGSEEARKLFPSLDHRATLDEITVVGDAGQVYRGPAAWIVCLWALREHRPLAHRLSTPAGTRLARGAVLAAARFRESQGRSRWGGGAYPRGDGWAYDPRYGWTYSPPACDSGTCATR</sequence>
<proteinExistence type="predicted"/>
<comment type="caution">
    <text evidence="2">The sequence shown here is derived from an EMBL/GenBank/DDBJ whole genome shotgun (WGS) entry which is preliminary data.</text>
</comment>
<accession>A0A5N8W820</accession>
<keyword evidence="3" id="KW-1185">Reference proteome</keyword>
<feature type="region of interest" description="Disordered" evidence="1">
    <location>
        <begin position="19"/>
        <end position="158"/>
    </location>
</feature>
<dbReference type="GO" id="GO:0015035">
    <property type="term" value="F:protein-disulfide reductase activity"/>
    <property type="evidence" value="ECO:0007669"/>
    <property type="project" value="InterPro"/>
</dbReference>
<dbReference type="EMBL" id="VJZE01000242">
    <property type="protein sequence ID" value="MPY43621.1"/>
    <property type="molecule type" value="Genomic_DNA"/>
</dbReference>
<dbReference type="InterPro" id="IPR007263">
    <property type="entry name" value="DCC1-like"/>
</dbReference>
<dbReference type="AlphaFoldDB" id="A0A5N8W820"/>
<evidence type="ECO:0000313" key="3">
    <source>
        <dbReference type="Proteomes" id="UP000326979"/>
    </source>
</evidence>
<feature type="compositionally biased region" description="Basic and acidic residues" evidence="1">
    <location>
        <begin position="49"/>
        <end position="66"/>
    </location>
</feature>
<dbReference type="OrthoDB" id="277004at2"/>
<dbReference type="Proteomes" id="UP000326979">
    <property type="component" value="Unassembled WGS sequence"/>
</dbReference>
<evidence type="ECO:0000256" key="1">
    <source>
        <dbReference type="SAM" id="MobiDB-lite"/>
    </source>
</evidence>
<feature type="compositionally biased region" description="Low complexity" evidence="1">
    <location>
        <begin position="135"/>
        <end position="150"/>
    </location>
</feature>
<gene>
    <name evidence="2" type="ORF">FNH04_28090</name>
</gene>
<evidence type="ECO:0000313" key="2">
    <source>
        <dbReference type="EMBL" id="MPY43621.1"/>
    </source>
</evidence>
<reference evidence="2 3" key="1">
    <citation type="submission" date="2019-07" db="EMBL/GenBank/DDBJ databases">
        <title>New species of Amycolatopsis and Streptomyces.</title>
        <authorList>
            <person name="Duangmal K."/>
            <person name="Teo W.F.A."/>
            <person name="Lipun K."/>
        </authorList>
    </citation>
    <scope>NUCLEOTIDE SEQUENCE [LARGE SCALE GENOMIC DNA]</scope>
    <source>
        <strain evidence="2 3">TISTR 2346</strain>
    </source>
</reference>
<protein>
    <submittedName>
        <fullName evidence="2">DUF393 domain-containing protein</fullName>
    </submittedName>
</protein>
<organism evidence="2 3">
    <name type="scientific">Streptomyces phyllanthi</name>
    <dbReference type="NCBI Taxonomy" id="1803180"/>
    <lineage>
        <taxon>Bacteria</taxon>
        <taxon>Bacillati</taxon>
        <taxon>Actinomycetota</taxon>
        <taxon>Actinomycetes</taxon>
        <taxon>Kitasatosporales</taxon>
        <taxon>Streptomycetaceae</taxon>
        <taxon>Streptomyces</taxon>
    </lineage>
</organism>